<reference evidence="8 9" key="1">
    <citation type="journal article" date="2016" name="Nat. Commun.">
        <title>Thousands of microbial genomes shed light on interconnected biogeochemical processes in an aquifer system.</title>
        <authorList>
            <person name="Anantharaman K."/>
            <person name="Brown C.T."/>
            <person name="Hug L.A."/>
            <person name="Sharon I."/>
            <person name="Castelle C.J."/>
            <person name="Probst A.J."/>
            <person name="Thomas B.C."/>
            <person name="Singh A."/>
            <person name="Wilkins M.J."/>
            <person name="Karaoz U."/>
            <person name="Brodie E.L."/>
            <person name="Williams K.H."/>
            <person name="Hubbard S.S."/>
            <person name="Banfield J.F."/>
        </authorList>
    </citation>
    <scope>NUCLEOTIDE SEQUENCE [LARGE SCALE GENOMIC DNA]</scope>
</reference>
<accession>A0A1F6N9R9</accession>
<evidence type="ECO:0000256" key="4">
    <source>
        <dbReference type="ARBA" id="ARBA00022917"/>
    </source>
</evidence>
<dbReference type="Pfam" id="PF00749">
    <property type="entry name" value="tRNA-synt_1c"/>
    <property type="match status" value="2"/>
</dbReference>
<dbReference type="PANTHER" id="PTHR43311:SF1">
    <property type="entry name" value="GLUTAMYL-Q TRNA(ASP) SYNTHETASE"/>
    <property type="match status" value="1"/>
</dbReference>
<gene>
    <name evidence="8" type="ORF">A3I29_02190</name>
</gene>
<dbReference type="STRING" id="1798689.A3I29_02190"/>
<dbReference type="InterPro" id="IPR014729">
    <property type="entry name" value="Rossmann-like_a/b/a_fold"/>
</dbReference>
<dbReference type="Gene3D" id="3.90.800.10">
    <property type="entry name" value="Glutamyl-tRNA Synthetase, Domain 3"/>
    <property type="match status" value="1"/>
</dbReference>
<dbReference type="AlphaFoldDB" id="A0A1F6N9R9"/>
<evidence type="ECO:0000259" key="7">
    <source>
        <dbReference type="Pfam" id="PF00749"/>
    </source>
</evidence>
<evidence type="ECO:0000256" key="2">
    <source>
        <dbReference type="ARBA" id="ARBA00022741"/>
    </source>
</evidence>
<feature type="domain" description="Glutamyl/glutaminyl-tRNA synthetase class Ib catalytic" evidence="7">
    <location>
        <begin position="169"/>
        <end position="329"/>
    </location>
</feature>
<evidence type="ECO:0000256" key="3">
    <source>
        <dbReference type="ARBA" id="ARBA00022840"/>
    </source>
</evidence>
<dbReference type="EMBL" id="MFQK01000036">
    <property type="protein sequence ID" value="OGH80667.1"/>
    <property type="molecule type" value="Genomic_DNA"/>
</dbReference>
<dbReference type="Proteomes" id="UP000178726">
    <property type="component" value="Unassembled WGS sequence"/>
</dbReference>
<evidence type="ECO:0000256" key="5">
    <source>
        <dbReference type="ARBA" id="ARBA00023146"/>
    </source>
</evidence>
<keyword evidence="5 6" id="KW-0030">Aminoacyl-tRNA synthetase</keyword>
<name>A0A1F6N9R9_9BACT</name>
<dbReference type="SUPFAM" id="SSF48163">
    <property type="entry name" value="An anticodon-binding domain of class I aminoacyl-tRNA synthetases"/>
    <property type="match status" value="1"/>
</dbReference>
<evidence type="ECO:0000256" key="1">
    <source>
        <dbReference type="ARBA" id="ARBA00022598"/>
    </source>
</evidence>
<evidence type="ECO:0000313" key="9">
    <source>
        <dbReference type="Proteomes" id="UP000178726"/>
    </source>
</evidence>
<dbReference type="InterPro" id="IPR008925">
    <property type="entry name" value="aa_tRNA-synth_I_cd-bd_sf"/>
</dbReference>
<dbReference type="PANTHER" id="PTHR43311">
    <property type="entry name" value="GLUTAMATE--TRNA LIGASE"/>
    <property type="match status" value="1"/>
</dbReference>
<keyword evidence="1 6" id="KW-0436">Ligase</keyword>
<organism evidence="8 9">
    <name type="scientific">Candidatus Magasanikbacteria bacterium RIFCSPLOWO2_02_FULL_44_11</name>
    <dbReference type="NCBI Taxonomy" id="1798689"/>
    <lineage>
        <taxon>Bacteria</taxon>
        <taxon>Candidatus Magasanikiibacteriota</taxon>
    </lineage>
</organism>
<comment type="caution">
    <text evidence="8">The sequence shown here is derived from an EMBL/GenBank/DDBJ whole genome shotgun (WGS) entry which is preliminary data.</text>
</comment>
<keyword evidence="4 6" id="KW-0648">Protein biosynthesis</keyword>
<sequence>MKEVFLYYILVKNKIMEKEFFENSPIPAGDKPKPEEKEKIVFRAGMSPTESNKKIGPIRSHFYNYAFAKSEAEKGKDSKIIFRVDDTDKEKHTKEKTEDIFRFFTDTLGFRFDITPHNAEKEIGQSVFQSERQEIYQGYLEELFDKHVAFIDKESGLVLFDIKKFIDQYEDTLEIDDLLRGKIKFKLEGNLRRGQKFFPLMRSDKSALYHLASVVDDKTFGVTHVVRGQDKLSIAEFQEMVRISLGLEPKKYLHTPMLLDAEGKMPKGAVKFDDFIKQGIVPHALISYMVSSGYGNPETIYPSLDEFIKNFDYEKIHKNNGKFDQEKLDDINRKLIRKMTPEIYLSSFLLYLVKNNENQLAEQLKDDDNLGKLLVSFRRTPEESLDILRSVLNPQHEEINAEMKKIIKQLLVELDKSAEKIPTPEMLGLEKRKVYDGLRWILVGKYTFPNIDQVFNYLRNKNLLRSRIELAKQTCSEDALPS</sequence>
<dbReference type="InterPro" id="IPR020058">
    <property type="entry name" value="Glu/Gln-tRNA-synth_Ib_cat-dom"/>
</dbReference>
<evidence type="ECO:0000256" key="6">
    <source>
        <dbReference type="RuleBase" id="RU363037"/>
    </source>
</evidence>
<dbReference type="Gene3D" id="1.10.1160.10">
    <property type="entry name" value="Glutamyl-trna Synthetase, Domain 2"/>
    <property type="match status" value="1"/>
</dbReference>
<dbReference type="GO" id="GO:0000049">
    <property type="term" value="F:tRNA binding"/>
    <property type="evidence" value="ECO:0007669"/>
    <property type="project" value="InterPro"/>
</dbReference>
<keyword evidence="2 6" id="KW-0547">Nucleotide-binding</keyword>
<dbReference type="GO" id="GO:0004818">
    <property type="term" value="F:glutamate-tRNA ligase activity"/>
    <property type="evidence" value="ECO:0007669"/>
    <property type="project" value="TreeGrafter"/>
</dbReference>
<protein>
    <recommendedName>
        <fullName evidence="7">Glutamyl/glutaminyl-tRNA synthetase class Ib catalytic domain-containing protein</fullName>
    </recommendedName>
</protein>
<dbReference type="Gene3D" id="3.40.50.620">
    <property type="entry name" value="HUPs"/>
    <property type="match status" value="1"/>
</dbReference>
<dbReference type="InterPro" id="IPR049940">
    <property type="entry name" value="GluQ/Sye"/>
</dbReference>
<comment type="similarity">
    <text evidence="6">Belongs to the class-I aminoacyl-tRNA synthetase family.</text>
</comment>
<keyword evidence="3 6" id="KW-0067">ATP-binding</keyword>
<proteinExistence type="inferred from homology"/>
<dbReference type="InterPro" id="IPR020061">
    <property type="entry name" value="Glu_tRNA_lig_a-bdl"/>
</dbReference>
<evidence type="ECO:0000313" key="8">
    <source>
        <dbReference type="EMBL" id="OGH80667.1"/>
    </source>
</evidence>
<dbReference type="SUPFAM" id="SSF52374">
    <property type="entry name" value="Nucleotidylyl transferase"/>
    <property type="match status" value="1"/>
</dbReference>
<dbReference type="GO" id="GO:0005524">
    <property type="term" value="F:ATP binding"/>
    <property type="evidence" value="ECO:0007669"/>
    <property type="project" value="UniProtKB-KW"/>
</dbReference>
<feature type="domain" description="Glutamyl/glutaminyl-tRNA synthetase class Ib catalytic" evidence="7">
    <location>
        <begin position="55"/>
        <end position="155"/>
    </location>
</feature>
<dbReference type="GO" id="GO:0005829">
    <property type="term" value="C:cytosol"/>
    <property type="evidence" value="ECO:0007669"/>
    <property type="project" value="TreeGrafter"/>
</dbReference>
<dbReference type="GO" id="GO:0006424">
    <property type="term" value="P:glutamyl-tRNA aminoacylation"/>
    <property type="evidence" value="ECO:0007669"/>
    <property type="project" value="TreeGrafter"/>
</dbReference>